<dbReference type="SUPFAM" id="SSF46689">
    <property type="entry name" value="Homeodomain-like"/>
    <property type="match status" value="1"/>
</dbReference>
<evidence type="ECO:0000256" key="1">
    <source>
        <dbReference type="ARBA" id="ARBA00023015"/>
    </source>
</evidence>
<sequence>MQYLFVASGSLTLFIIALILGKRNKSLPNRILVVWLIVFVANLISLFVLYEATLPFSLGQHLILEFSEVSIFAHGPLLWLYTKSLTEEGFCLKWKYVYHFIPFGIGYFLFLIQIFSNTEMASITRNTITILKMSSLLAYLILVLVKLKEHRTHVAHIFSNVEHKNLDWISFLSWGILIIWFIAGSGLLLDRFTAIVIPQYGGGIAHFAICLFIFLMGYFGLNQPSVFIASQYPDSYSNTRPEGEMAKVDSLKYKNSGLDAKGSKQIQAALLELMKTAKPYLEKELTLYNLAEKLKVQPNHLSQVINSLEGKNFFDFINMYRVEASKEKIRLGDYQNLTLLGIAFESGFNSKASFNRAFKKFTGQTPTEYKKDTN</sequence>
<dbReference type="InterPro" id="IPR018062">
    <property type="entry name" value="HTH_AraC-typ_CS"/>
</dbReference>
<evidence type="ECO:0000259" key="5">
    <source>
        <dbReference type="PROSITE" id="PS01124"/>
    </source>
</evidence>
<dbReference type="Gene3D" id="1.10.10.60">
    <property type="entry name" value="Homeodomain-like"/>
    <property type="match status" value="2"/>
</dbReference>
<evidence type="ECO:0000313" key="7">
    <source>
        <dbReference type="Proteomes" id="UP000276603"/>
    </source>
</evidence>
<dbReference type="InterPro" id="IPR018060">
    <property type="entry name" value="HTH_AraC"/>
</dbReference>
<keyword evidence="4" id="KW-0812">Transmembrane</keyword>
<evidence type="ECO:0000256" key="2">
    <source>
        <dbReference type="ARBA" id="ARBA00023125"/>
    </source>
</evidence>
<dbReference type="GO" id="GO:0003700">
    <property type="term" value="F:DNA-binding transcription factor activity"/>
    <property type="evidence" value="ECO:0007669"/>
    <property type="project" value="InterPro"/>
</dbReference>
<dbReference type="InterPro" id="IPR009057">
    <property type="entry name" value="Homeodomain-like_sf"/>
</dbReference>
<gene>
    <name evidence="6" type="ORF">D7Z94_03295</name>
</gene>
<dbReference type="PANTHER" id="PTHR43280">
    <property type="entry name" value="ARAC-FAMILY TRANSCRIPTIONAL REGULATOR"/>
    <property type="match status" value="1"/>
</dbReference>
<feature type="transmembrane region" description="Helical" evidence="4">
    <location>
        <begin position="96"/>
        <end position="116"/>
    </location>
</feature>
<feature type="transmembrane region" description="Helical" evidence="4">
    <location>
        <begin position="31"/>
        <end position="50"/>
    </location>
</feature>
<protein>
    <submittedName>
        <fullName evidence="6">AraC family transcriptional regulator</fullName>
    </submittedName>
</protein>
<keyword evidence="4" id="KW-1133">Transmembrane helix</keyword>
<dbReference type="RefSeq" id="WP_120710079.1">
    <property type="nucleotide sequence ID" value="NZ_RBCJ01000001.1"/>
</dbReference>
<keyword evidence="7" id="KW-1185">Reference proteome</keyword>
<dbReference type="PROSITE" id="PS01124">
    <property type="entry name" value="HTH_ARAC_FAMILY_2"/>
    <property type="match status" value="1"/>
</dbReference>
<evidence type="ECO:0000313" key="6">
    <source>
        <dbReference type="EMBL" id="RKN82879.1"/>
    </source>
</evidence>
<dbReference type="GO" id="GO:0043565">
    <property type="term" value="F:sequence-specific DNA binding"/>
    <property type="evidence" value="ECO:0007669"/>
    <property type="project" value="InterPro"/>
</dbReference>
<comment type="caution">
    <text evidence="6">The sequence shown here is derived from an EMBL/GenBank/DDBJ whole genome shotgun (WGS) entry which is preliminary data.</text>
</comment>
<dbReference type="InterPro" id="IPR020449">
    <property type="entry name" value="Tscrpt_reg_AraC-type_HTH"/>
</dbReference>
<accession>A0A3B0CFI6</accession>
<reference evidence="6 7" key="1">
    <citation type="submission" date="2018-10" db="EMBL/GenBank/DDBJ databases">
        <title>Ulvibacterium marinum gen. nov., sp. nov., a novel marine bacterium of the family Flavobacteriaceae, isolated from a culture of the green alga Ulva prolifera.</title>
        <authorList>
            <person name="Zhang Z."/>
        </authorList>
    </citation>
    <scope>NUCLEOTIDE SEQUENCE [LARGE SCALE GENOMIC DNA]</scope>
    <source>
        <strain evidence="6 7">CCMM003</strain>
    </source>
</reference>
<keyword evidence="4" id="KW-0472">Membrane</keyword>
<proteinExistence type="predicted"/>
<feature type="transmembrane region" description="Helical" evidence="4">
    <location>
        <begin position="168"/>
        <end position="189"/>
    </location>
</feature>
<keyword evidence="3" id="KW-0804">Transcription</keyword>
<organism evidence="6 7">
    <name type="scientific">Ulvibacterium marinum</name>
    <dbReference type="NCBI Taxonomy" id="2419782"/>
    <lineage>
        <taxon>Bacteria</taxon>
        <taxon>Pseudomonadati</taxon>
        <taxon>Bacteroidota</taxon>
        <taxon>Flavobacteriia</taxon>
        <taxon>Flavobacteriales</taxon>
        <taxon>Flavobacteriaceae</taxon>
        <taxon>Ulvibacterium</taxon>
    </lineage>
</organism>
<dbReference type="OrthoDB" id="9779074at2"/>
<dbReference type="Pfam" id="PF12833">
    <property type="entry name" value="HTH_18"/>
    <property type="match status" value="1"/>
</dbReference>
<dbReference type="PROSITE" id="PS00041">
    <property type="entry name" value="HTH_ARAC_FAMILY_1"/>
    <property type="match status" value="1"/>
</dbReference>
<dbReference type="SMART" id="SM00342">
    <property type="entry name" value="HTH_ARAC"/>
    <property type="match status" value="1"/>
</dbReference>
<feature type="transmembrane region" description="Helical" evidence="4">
    <location>
        <begin position="201"/>
        <end position="221"/>
    </location>
</feature>
<keyword evidence="2" id="KW-0238">DNA-binding</keyword>
<evidence type="ECO:0000256" key="4">
    <source>
        <dbReference type="SAM" id="Phobius"/>
    </source>
</evidence>
<feature type="transmembrane region" description="Helical" evidence="4">
    <location>
        <begin position="128"/>
        <end position="148"/>
    </location>
</feature>
<dbReference type="PANTHER" id="PTHR43280:SF29">
    <property type="entry name" value="ARAC-FAMILY TRANSCRIPTIONAL REGULATOR"/>
    <property type="match status" value="1"/>
</dbReference>
<evidence type="ECO:0000256" key="3">
    <source>
        <dbReference type="ARBA" id="ARBA00023163"/>
    </source>
</evidence>
<dbReference type="AlphaFoldDB" id="A0A3B0CFI6"/>
<dbReference type="PRINTS" id="PR00032">
    <property type="entry name" value="HTHARAC"/>
</dbReference>
<feature type="domain" description="HTH araC/xylS-type" evidence="5">
    <location>
        <begin position="271"/>
        <end position="372"/>
    </location>
</feature>
<dbReference type="Proteomes" id="UP000276603">
    <property type="component" value="Unassembled WGS sequence"/>
</dbReference>
<name>A0A3B0CFI6_9FLAO</name>
<keyword evidence="1" id="KW-0805">Transcription regulation</keyword>
<dbReference type="EMBL" id="RBCJ01000001">
    <property type="protein sequence ID" value="RKN82879.1"/>
    <property type="molecule type" value="Genomic_DNA"/>
</dbReference>